<protein>
    <submittedName>
        <fullName evidence="1">Uncharacterized protein</fullName>
    </submittedName>
</protein>
<dbReference type="EMBL" id="DUZY01000008">
    <property type="protein sequence ID" value="DAD46903.1"/>
    <property type="molecule type" value="Genomic_DNA"/>
</dbReference>
<accession>A0A822ZPZ5</accession>
<dbReference type="Pfam" id="PF10712">
    <property type="entry name" value="NAD-GH"/>
    <property type="match status" value="1"/>
</dbReference>
<comment type="caution">
    <text evidence="1">The sequence shown here is derived from an EMBL/GenBank/DDBJ whole genome shotgun (WGS) entry which is preliminary data.</text>
</comment>
<dbReference type="InterPro" id="IPR019651">
    <property type="entry name" value="Glutamate_DH_NAD-spec"/>
</dbReference>
<evidence type="ECO:0000313" key="2">
    <source>
        <dbReference type="Proteomes" id="UP000607653"/>
    </source>
</evidence>
<reference evidence="1 2" key="1">
    <citation type="journal article" date="2020" name="Mol. Biol. Evol.">
        <title>Distinct Expression and Methylation Patterns for Genes with Different Fates following a Single Whole-Genome Duplication in Flowering Plants.</title>
        <authorList>
            <person name="Shi T."/>
            <person name="Rahmani R.S."/>
            <person name="Gugger P.F."/>
            <person name="Wang M."/>
            <person name="Li H."/>
            <person name="Zhang Y."/>
            <person name="Li Z."/>
            <person name="Wang Q."/>
            <person name="Van de Peer Y."/>
            <person name="Marchal K."/>
            <person name="Chen J."/>
        </authorList>
    </citation>
    <scope>NUCLEOTIDE SEQUENCE [LARGE SCALE GENOMIC DNA]</scope>
    <source>
        <tissue evidence="1">Leaf</tissue>
    </source>
</reference>
<evidence type="ECO:0000313" key="1">
    <source>
        <dbReference type="EMBL" id="DAD46903.1"/>
    </source>
</evidence>
<proteinExistence type="predicted"/>
<organism evidence="1 2">
    <name type="scientific">Nelumbo nucifera</name>
    <name type="common">Sacred lotus</name>
    <dbReference type="NCBI Taxonomy" id="4432"/>
    <lineage>
        <taxon>Eukaryota</taxon>
        <taxon>Viridiplantae</taxon>
        <taxon>Streptophyta</taxon>
        <taxon>Embryophyta</taxon>
        <taxon>Tracheophyta</taxon>
        <taxon>Spermatophyta</taxon>
        <taxon>Magnoliopsida</taxon>
        <taxon>Proteales</taxon>
        <taxon>Nelumbonaceae</taxon>
        <taxon>Nelumbo</taxon>
    </lineage>
</organism>
<keyword evidence="2" id="KW-1185">Reference proteome</keyword>
<name>A0A822ZPZ5_NELNU</name>
<sequence>MFLFALELNNNHGLTTGARNKLEGPELHATLYRRIKKPLTNESLGIKHCVGGFHGNLLLGGITNQPLGIGECDIRRHSPITLIIGDDLDPVILPHSDEVVGGTQIGTSRLAFSFSHNR</sequence>
<gene>
    <name evidence="1" type="ORF">HUJ06_016840</name>
</gene>
<dbReference type="AlphaFoldDB" id="A0A822ZPZ5"/>
<dbReference type="Proteomes" id="UP000607653">
    <property type="component" value="Unassembled WGS sequence"/>
</dbReference>